<protein>
    <submittedName>
        <fullName evidence="1">Uncharacterized protein</fullName>
    </submittedName>
</protein>
<accession>A0AAV7L6T1</accession>
<comment type="caution">
    <text evidence="1">The sequence shown here is derived from an EMBL/GenBank/DDBJ whole genome shotgun (WGS) entry which is preliminary data.</text>
</comment>
<dbReference type="AlphaFoldDB" id="A0AAV7L6T1"/>
<sequence>MIALLLASRGVSPSQGCLRCSLLHVVYWLLKDDCAAPCFSRCISFPRMIALLLASYGVSASKDACAPPCFTWCISFRRMLALLLASCGVSPSEGCLRCSLLHVVYRLPKDACAAPCFMWCIAFPRMLALLLASRGVSASEG</sequence>
<name>A0AAV7L6T1_PLEWA</name>
<reference evidence="1" key="1">
    <citation type="journal article" date="2022" name="bioRxiv">
        <title>Sequencing and chromosome-scale assembly of the giantPleurodeles waltlgenome.</title>
        <authorList>
            <person name="Brown T."/>
            <person name="Elewa A."/>
            <person name="Iarovenko S."/>
            <person name="Subramanian E."/>
            <person name="Araus A.J."/>
            <person name="Petzold A."/>
            <person name="Susuki M."/>
            <person name="Suzuki K.-i.T."/>
            <person name="Hayashi T."/>
            <person name="Toyoda A."/>
            <person name="Oliveira C."/>
            <person name="Osipova E."/>
            <person name="Leigh N.D."/>
            <person name="Simon A."/>
            <person name="Yun M.H."/>
        </authorList>
    </citation>
    <scope>NUCLEOTIDE SEQUENCE</scope>
    <source>
        <strain evidence="1">20211129_DDA</strain>
        <tissue evidence="1">Liver</tissue>
    </source>
</reference>
<dbReference type="Proteomes" id="UP001066276">
    <property type="component" value="Chromosome 11"/>
</dbReference>
<keyword evidence="2" id="KW-1185">Reference proteome</keyword>
<proteinExistence type="predicted"/>
<evidence type="ECO:0000313" key="1">
    <source>
        <dbReference type="EMBL" id="KAJ1087346.1"/>
    </source>
</evidence>
<gene>
    <name evidence="1" type="ORF">NDU88_000525</name>
</gene>
<evidence type="ECO:0000313" key="2">
    <source>
        <dbReference type="Proteomes" id="UP001066276"/>
    </source>
</evidence>
<dbReference type="EMBL" id="JANPWB010000015">
    <property type="protein sequence ID" value="KAJ1087346.1"/>
    <property type="molecule type" value="Genomic_DNA"/>
</dbReference>
<organism evidence="1 2">
    <name type="scientific">Pleurodeles waltl</name>
    <name type="common">Iberian ribbed newt</name>
    <dbReference type="NCBI Taxonomy" id="8319"/>
    <lineage>
        <taxon>Eukaryota</taxon>
        <taxon>Metazoa</taxon>
        <taxon>Chordata</taxon>
        <taxon>Craniata</taxon>
        <taxon>Vertebrata</taxon>
        <taxon>Euteleostomi</taxon>
        <taxon>Amphibia</taxon>
        <taxon>Batrachia</taxon>
        <taxon>Caudata</taxon>
        <taxon>Salamandroidea</taxon>
        <taxon>Salamandridae</taxon>
        <taxon>Pleurodelinae</taxon>
        <taxon>Pleurodeles</taxon>
    </lineage>
</organism>